<dbReference type="Gene3D" id="3.40.50.720">
    <property type="entry name" value="NAD(P)-binding Rossmann-like Domain"/>
    <property type="match status" value="1"/>
</dbReference>
<dbReference type="InterPro" id="IPR002347">
    <property type="entry name" value="SDR_fam"/>
</dbReference>
<comment type="caution">
    <text evidence="4">The sequence shown here is derived from an EMBL/GenBank/DDBJ whole genome shotgun (WGS) entry which is preliminary data.</text>
</comment>
<dbReference type="Pfam" id="PF00106">
    <property type="entry name" value="adh_short"/>
    <property type="match status" value="1"/>
</dbReference>
<dbReference type="SUPFAM" id="SSF51735">
    <property type="entry name" value="NAD(P)-binding Rossmann-fold domains"/>
    <property type="match status" value="1"/>
</dbReference>
<dbReference type="InterPro" id="IPR036291">
    <property type="entry name" value="NAD(P)-bd_dom_sf"/>
</dbReference>
<keyword evidence="5" id="KW-1185">Reference proteome</keyword>
<organism evidence="4 5">
    <name type="scientific">Lepraria finkii</name>
    <dbReference type="NCBI Taxonomy" id="1340010"/>
    <lineage>
        <taxon>Eukaryota</taxon>
        <taxon>Fungi</taxon>
        <taxon>Dikarya</taxon>
        <taxon>Ascomycota</taxon>
        <taxon>Pezizomycotina</taxon>
        <taxon>Lecanoromycetes</taxon>
        <taxon>OSLEUM clade</taxon>
        <taxon>Lecanoromycetidae</taxon>
        <taxon>Lecanorales</taxon>
        <taxon>Lecanorineae</taxon>
        <taxon>Stereocaulaceae</taxon>
        <taxon>Lepraria</taxon>
    </lineage>
</organism>
<proteinExistence type="inferred from homology"/>
<gene>
    <name evidence="4" type="ORF">ABVK25_011839</name>
</gene>
<protein>
    <submittedName>
        <fullName evidence="4">Uncharacterized protein</fullName>
    </submittedName>
</protein>
<keyword evidence="2" id="KW-0521">NADP</keyword>
<reference evidence="4 5" key="1">
    <citation type="submission" date="2024-09" db="EMBL/GenBank/DDBJ databases">
        <title>Rethinking Asexuality: The Enigmatic Case of Functional Sexual Genes in Lepraria (Stereocaulaceae).</title>
        <authorList>
            <person name="Doellman M."/>
            <person name="Sun Y."/>
            <person name="Barcenas-Pena A."/>
            <person name="Lumbsch H.T."/>
            <person name="Grewe F."/>
        </authorList>
    </citation>
    <scope>NUCLEOTIDE SEQUENCE [LARGE SCALE GENOMIC DNA]</scope>
    <source>
        <strain evidence="4 5">Grewe 0041</strain>
    </source>
</reference>
<dbReference type="EMBL" id="JBHFEH010000121">
    <property type="protein sequence ID" value="KAL2046470.1"/>
    <property type="molecule type" value="Genomic_DNA"/>
</dbReference>
<dbReference type="Proteomes" id="UP001590951">
    <property type="component" value="Unassembled WGS sequence"/>
</dbReference>
<dbReference type="PANTHER" id="PTHR24320:SF236">
    <property type="entry name" value="SHORT-CHAIN DEHYDROGENASE-RELATED"/>
    <property type="match status" value="1"/>
</dbReference>
<evidence type="ECO:0000313" key="5">
    <source>
        <dbReference type="Proteomes" id="UP001590951"/>
    </source>
</evidence>
<evidence type="ECO:0000256" key="1">
    <source>
        <dbReference type="ARBA" id="ARBA00006484"/>
    </source>
</evidence>
<comment type="similarity">
    <text evidence="1">Belongs to the short-chain dehydrogenases/reductases (SDR) family.</text>
</comment>
<evidence type="ECO:0000256" key="3">
    <source>
        <dbReference type="ARBA" id="ARBA00023002"/>
    </source>
</evidence>
<name>A0ABR4AMN4_9LECA</name>
<dbReference type="PANTHER" id="PTHR24320">
    <property type="entry name" value="RETINOL DEHYDROGENASE"/>
    <property type="match status" value="1"/>
</dbReference>
<dbReference type="PRINTS" id="PR00081">
    <property type="entry name" value="GDHRDH"/>
</dbReference>
<sequence>MVPSLSSFWTSFRPPKPHFTENNVPDLQGKVYIVSGSNTGIGKEVVQILYAKNAKVYVAARSEEKASKAIADIKKAAPASKGILVFLHLDLSNLNHVKEAAQRFLAEESNLHVLFNNAGLTPAPVEPPPKTAQDYELALGVNCIGTFLFTRLLTPVLLETAKLEPTNTVRVVWLSSFALELFAHKDIGISLENLDYHIRKPATERYGISKSGVWALGVEFARRHKADGIVSVPINPGNLSSELARDQGAVLKTVARLVGYPPVLGAYTELFAGLSPQVTMEKSGDWVAPFGRFYPLQEDLLKATKMESQGGTGGAYKFWEWTENQVKPYL</sequence>
<evidence type="ECO:0000256" key="2">
    <source>
        <dbReference type="ARBA" id="ARBA00022857"/>
    </source>
</evidence>
<keyword evidence="3" id="KW-0560">Oxidoreductase</keyword>
<accession>A0ABR4AMN4</accession>
<evidence type="ECO:0000313" key="4">
    <source>
        <dbReference type="EMBL" id="KAL2046470.1"/>
    </source>
</evidence>